<evidence type="ECO:0000256" key="2">
    <source>
        <dbReference type="ARBA" id="ARBA00012438"/>
    </source>
</evidence>
<evidence type="ECO:0000259" key="7">
    <source>
        <dbReference type="PROSITE" id="PS50113"/>
    </source>
</evidence>
<dbReference type="PROSITE" id="PS50113">
    <property type="entry name" value="PAC"/>
    <property type="match status" value="1"/>
</dbReference>
<comment type="caution">
    <text evidence="8">The sequence shown here is derived from an EMBL/GenBank/DDBJ whole genome shotgun (WGS) entry which is preliminary data.</text>
</comment>
<dbReference type="EMBL" id="SRLC01000001">
    <property type="protein sequence ID" value="TGE23686.1"/>
    <property type="molecule type" value="Genomic_DNA"/>
</dbReference>
<gene>
    <name evidence="8" type="ORF">E5K00_00295</name>
</gene>
<dbReference type="GO" id="GO:0004673">
    <property type="term" value="F:protein histidine kinase activity"/>
    <property type="evidence" value="ECO:0007669"/>
    <property type="project" value="UniProtKB-EC"/>
</dbReference>
<dbReference type="OrthoDB" id="9766459at2"/>
<dbReference type="InterPro" id="IPR000700">
    <property type="entry name" value="PAS-assoc_C"/>
</dbReference>
<dbReference type="InterPro" id="IPR052162">
    <property type="entry name" value="Sensor_kinase/Photoreceptor"/>
</dbReference>
<dbReference type="InterPro" id="IPR013656">
    <property type="entry name" value="PAS_4"/>
</dbReference>
<dbReference type="InterPro" id="IPR035965">
    <property type="entry name" value="PAS-like_dom_sf"/>
</dbReference>
<dbReference type="PANTHER" id="PTHR43304:SF1">
    <property type="entry name" value="PAC DOMAIN-CONTAINING PROTEIN"/>
    <property type="match status" value="1"/>
</dbReference>
<proteinExistence type="predicted"/>
<comment type="catalytic activity">
    <reaction evidence="1">
        <text>ATP + protein L-histidine = ADP + protein N-phospho-L-histidine.</text>
        <dbReference type="EC" id="2.7.13.3"/>
    </reaction>
</comment>
<keyword evidence="4" id="KW-0808">Transferase</keyword>
<dbReference type="PROSITE" id="PS50112">
    <property type="entry name" value="PAS"/>
    <property type="match status" value="1"/>
</dbReference>
<reference evidence="8 9" key="1">
    <citation type="submission" date="2019-04" db="EMBL/GenBank/DDBJ databases">
        <authorList>
            <person name="Feng G."/>
            <person name="Zhang J."/>
            <person name="Zhu H."/>
        </authorList>
    </citation>
    <scope>NUCLEOTIDE SEQUENCE [LARGE SCALE GENOMIC DNA]</scope>
    <source>
        <strain evidence="8 9">JCM 31653</strain>
    </source>
</reference>
<dbReference type="Pfam" id="PF08447">
    <property type="entry name" value="PAS_3"/>
    <property type="match status" value="1"/>
</dbReference>
<keyword evidence="3" id="KW-0597">Phosphoprotein</keyword>
<dbReference type="InterPro" id="IPR013655">
    <property type="entry name" value="PAS_fold_3"/>
</dbReference>
<dbReference type="Proteomes" id="UP000297549">
    <property type="component" value="Unassembled WGS sequence"/>
</dbReference>
<evidence type="ECO:0000256" key="5">
    <source>
        <dbReference type="ARBA" id="ARBA00022777"/>
    </source>
</evidence>
<organism evidence="8 9">
    <name type="scientific">Hymenobacter aquaticus</name>
    <dbReference type="NCBI Taxonomy" id="1867101"/>
    <lineage>
        <taxon>Bacteria</taxon>
        <taxon>Pseudomonadati</taxon>
        <taxon>Bacteroidota</taxon>
        <taxon>Cytophagia</taxon>
        <taxon>Cytophagales</taxon>
        <taxon>Hymenobacteraceae</taxon>
        <taxon>Hymenobacter</taxon>
    </lineage>
</organism>
<evidence type="ECO:0000313" key="8">
    <source>
        <dbReference type="EMBL" id="TGE23686.1"/>
    </source>
</evidence>
<keyword evidence="9" id="KW-1185">Reference proteome</keyword>
<dbReference type="RefSeq" id="WP_135460604.1">
    <property type="nucleotide sequence ID" value="NZ_SRLC01000001.1"/>
</dbReference>
<evidence type="ECO:0000256" key="4">
    <source>
        <dbReference type="ARBA" id="ARBA00022679"/>
    </source>
</evidence>
<protein>
    <recommendedName>
        <fullName evidence="2">histidine kinase</fullName>
        <ecNumber evidence="2">2.7.13.3</ecNumber>
    </recommendedName>
</protein>
<dbReference type="SMART" id="SM00091">
    <property type="entry name" value="PAS"/>
    <property type="match status" value="3"/>
</dbReference>
<dbReference type="InterPro" id="IPR000014">
    <property type="entry name" value="PAS"/>
</dbReference>
<feature type="domain" description="PAC" evidence="7">
    <location>
        <begin position="222"/>
        <end position="274"/>
    </location>
</feature>
<feature type="domain" description="PAS" evidence="6">
    <location>
        <begin position="149"/>
        <end position="219"/>
    </location>
</feature>
<dbReference type="FunFam" id="3.30.450.20:FF:000099">
    <property type="entry name" value="Sensory box sensor histidine kinase"/>
    <property type="match status" value="1"/>
</dbReference>
<dbReference type="PANTHER" id="PTHR43304">
    <property type="entry name" value="PHYTOCHROME-LIKE PROTEIN CPH1"/>
    <property type="match status" value="1"/>
</dbReference>
<dbReference type="EC" id="2.7.13.3" evidence="2"/>
<name>A0A4Z0Q2F6_9BACT</name>
<evidence type="ECO:0000256" key="3">
    <source>
        <dbReference type="ARBA" id="ARBA00022553"/>
    </source>
</evidence>
<dbReference type="SMART" id="SM00086">
    <property type="entry name" value="PAC"/>
    <property type="match status" value="1"/>
</dbReference>
<evidence type="ECO:0000313" key="9">
    <source>
        <dbReference type="Proteomes" id="UP000297549"/>
    </source>
</evidence>
<dbReference type="Gene3D" id="3.30.450.20">
    <property type="entry name" value="PAS domain"/>
    <property type="match status" value="3"/>
</dbReference>
<dbReference type="SUPFAM" id="SSF55785">
    <property type="entry name" value="PYP-like sensor domain (PAS domain)"/>
    <property type="match status" value="3"/>
</dbReference>
<sequence length="432" mass="49151">MTTALPPLDYVSLFQNLPDAYLLLAPDGTIVTNSDQHVAVSLLPREKAVGRNIFEAYPSAPESQRVLHESHEYVRRHRQPHTMPLTRYDLARPAELGGGTEERYWQITHYPLLDARGELQYILQRPQDVTEKHLAELRSQEIAQALAESQDQARFVLEALPVMIWTSQADGGMTAFNQRWLAFTGRGKQESLGWGWAQDIHPEERAEVVRRWQQAVAAGQEFQVEFRLRRHDAHYRWVLVRGVPRVAEEGRPASWVGGGTDIHEQRELVQEMLLANEQQAQLSDQAYRAYQLVQSQKAAFYALFQQAPALICILRGPEHRYEFVNPVYQSIFPGRPLVGLPVAEALPELVEQGFITLLDRVYSTGEPFYGNELLVRLDRNGDGQLQDAYFNFTYQLFEEDQQKAGITVFAFDVTDLVLARKALEALRDGAGG</sequence>
<evidence type="ECO:0000256" key="1">
    <source>
        <dbReference type="ARBA" id="ARBA00000085"/>
    </source>
</evidence>
<dbReference type="InterPro" id="IPR001610">
    <property type="entry name" value="PAC"/>
</dbReference>
<dbReference type="CDD" id="cd00130">
    <property type="entry name" value="PAS"/>
    <property type="match status" value="1"/>
</dbReference>
<keyword evidence="5" id="KW-0418">Kinase</keyword>
<accession>A0A4Z0Q2F6</accession>
<dbReference type="AlphaFoldDB" id="A0A4Z0Q2F6"/>
<dbReference type="NCBIfam" id="TIGR00229">
    <property type="entry name" value="sensory_box"/>
    <property type="match status" value="1"/>
</dbReference>
<dbReference type="Pfam" id="PF08448">
    <property type="entry name" value="PAS_4"/>
    <property type="match status" value="2"/>
</dbReference>
<evidence type="ECO:0000259" key="6">
    <source>
        <dbReference type="PROSITE" id="PS50112"/>
    </source>
</evidence>